<sequence length="876" mass="96666">MRGEGSSSEPRGTGASERHDDGQYDELVSLVRKGFHWDNLIKFSTLLSENHQSAFDALHDGLKSDDAQICLSSLMYSDNITQNFKGTPTVLMLLRRFSSEGFTTALVRALEQHISHQEVVKQVSKCLVDWAQVAANEGRRSPEWVSISNKFLQILSIAQDYGSQWLESDGSLLSHAVEGASSTPATPERGLQSVFSTPGSGASTSAAAEDDYEEQLARALELSTRENYRQATYQDDDQTIKAVMELSKLEMEMHTVQQERRDLRISSETVLRERDEGLRAIDELKRDLEGVLVQLGESQKRLEDKSESLSEQMTAVDVVHGSNAWEKIADLSRKHSDVDNDLRKVKQQRELIQYAASELKAVDEFIASEDLGKEQVQQIHESIVSELMEKIVEGDLKGARAMPVTVVQELKQRFGDEEKEKEEPKTIGRKISKSIKRFIGRGNENKEKERASGGEKQKQRAGRGSPAKVQVNDKLKQKQQILADQMKFSPSKTGQTPEASASGSPSKPKTKKSKSEMQNVLKDIKEASKAAQKRGRAPASAGAPKISGPIMPPPPPPAPGKGGPPPPPPPPGGRRGSAAPPPPPPPGGARKAANSDLTRAPQVVAMYQDLRKALIGPTSGTGGPRRASTSQASGAGDSSQMFAEMAGKSSYVNNIKADVDYYGDFIRDLIKEINKLKAKDMDGLASFVNRIDYALSILTDERAVLKNFEWPEAKYDTMREATASHVEMSTVKDHCANWKCGSEPCEVECSKISAYFDKVQKKIERFVVSHEKSATRYREHGIPWEDSIVSGTKISTLSLCKLYLKRILGDVQKLEEQGTPNAKLRINSLLVSAVRFAFRVHQFVRGFNAECISLFEQISLKMKEYPGSSSSENTTT</sequence>
<feature type="compositionally biased region" description="Polar residues" evidence="3">
    <location>
        <begin position="478"/>
        <end position="498"/>
    </location>
</feature>
<feature type="region of interest" description="Disordered" evidence="3">
    <location>
        <begin position="179"/>
        <end position="210"/>
    </location>
</feature>
<evidence type="ECO:0000256" key="2">
    <source>
        <dbReference type="SAM" id="Coils"/>
    </source>
</evidence>
<dbReference type="AlphaFoldDB" id="A0A5B8MW23"/>
<feature type="compositionally biased region" description="Low complexity" evidence="3">
    <location>
        <begin position="196"/>
        <end position="207"/>
    </location>
</feature>
<reference evidence="5 6" key="1">
    <citation type="submission" date="2018-07" db="EMBL/GenBank/DDBJ databases">
        <title>The complete nuclear genome of the prasinophyte Chloropicon primus (CCMP1205).</title>
        <authorList>
            <person name="Pombert J.-F."/>
            <person name="Otis C."/>
            <person name="Turmel M."/>
            <person name="Lemieux C."/>
        </authorList>
    </citation>
    <scope>NUCLEOTIDE SEQUENCE [LARGE SCALE GENOMIC DNA]</scope>
    <source>
        <strain evidence="5 6">CCMP1205</strain>
    </source>
</reference>
<dbReference type="PANTHER" id="PTHR31342">
    <property type="entry name" value="PROTEIN CHUP1, CHLOROPLASTIC"/>
    <property type="match status" value="1"/>
</dbReference>
<dbReference type="PANTHER" id="PTHR31342:SF16">
    <property type="entry name" value="TALIN_MIDDLE DOMAIN-CONTAINING PROTEIN"/>
    <property type="match status" value="1"/>
</dbReference>
<dbReference type="InterPro" id="IPR040265">
    <property type="entry name" value="CHUP1/IPGA1-like"/>
</dbReference>
<feature type="compositionally biased region" description="Pro residues" evidence="3">
    <location>
        <begin position="550"/>
        <end position="572"/>
    </location>
</feature>
<feature type="compositionally biased region" description="Basic and acidic residues" evidence="3">
    <location>
        <begin position="415"/>
        <end position="426"/>
    </location>
</feature>
<organism evidence="5 6">
    <name type="scientific">Chloropicon primus</name>
    <dbReference type="NCBI Taxonomy" id="1764295"/>
    <lineage>
        <taxon>Eukaryota</taxon>
        <taxon>Viridiplantae</taxon>
        <taxon>Chlorophyta</taxon>
        <taxon>Chloropicophyceae</taxon>
        <taxon>Chloropicales</taxon>
        <taxon>Chloropicaceae</taxon>
        <taxon>Chloropicon</taxon>
    </lineage>
</organism>
<dbReference type="OrthoDB" id="568378at2759"/>
<evidence type="ECO:0000256" key="3">
    <source>
        <dbReference type="SAM" id="MobiDB-lite"/>
    </source>
</evidence>
<feature type="region of interest" description="Disordered" evidence="3">
    <location>
        <begin position="415"/>
        <end position="594"/>
    </location>
</feature>
<dbReference type="STRING" id="1764295.A0A5B8MW23"/>
<gene>
    <name evidence="5" type="ORF">A3770_14p72610</name>
    <name evidence="4" type="ORF">CPRI1469_LOCUS8081</name>
</gene>
<evidence type="ECO:0000256" key="1">
    <source>
        <dbReference type="ARBA" id="ARBA00023054"/>
    </source>
</evidence>
<evidence type="ECO:0000313" key="4">
    <source>
        <dbReference type="EMBL" id="CAD9719215.1"/>
    </source>
</evidence>
<accession>A0A5B8MW23</accession>
<evidence type="ECO:0000313" key="5">
    <source>
        <dbReference type="EMBL" id="QDZ24743.1"/>
    </source>
</evidence>
<dbReference type="InterPro" id="IPR003903">
    <property type="entry name" value="UIM_dom"/>
</dbReference>
<proteinExistence type="predicted"/>
<reference evidence="4" key="2">
    <citation type="submission" date="2021-01" db="EMBL/GenBank/DDBJ databases">
        <authorList>
            <person name="Corre E."/>
            <person name="Pelletier E."/>
            <person name="Niang G."/>
            <person name="Scheremetjew M."/>
            <person name="Finn R."/>
            <person name="Kale V."/>
            <person name="Holt S."/>
            <person name="Cochrane G."/>
            <person name="Meng A."/>
            <person name="Brown T."/>
            <person name="Cohen L."/>
        </authorList>
    </citation>
    <scope>NUCLEOTIDE SEQUENCE</scope>
    <source>
        <strain evidence="4">CCMP1205</strain>
    </source>
</reference>
<evidence type="ECO:0000313" key="6">
    <source>
        <dbReference type="Proteomes" id="UP000316726"/>
    </source>
</evidence>
<feature type="region of interest" description="Disordered" evidence="3">
    <location>
        <begin position="614"/>
        <end position="637"/>
    </location>
</feature>
<dbReference type="Proteomes" id="UP000316726">
    <property type="component" value="Chromosome 14"/>
</dbReference>
<dbReference type="SMART" id="SM00726">
    <property type="entry name" value="UIM"/>
    <property type="match status" value="2"/>
</dbReference>
<feature type="coiled-coil region" evidence="2">
    <location>
        <begin position="246"/>
        <end position="348"/>
    </location>
</feature>
<dbReference type="EMBL" id="CP031047">
    <property type="protein sequence ID" value="QDZ24743.1"/>
    <property type="molecule type" value="Genomic_DNA"/>
</dbReference>
<name>A0A5B8MW23_9CHLO</name>
<feature type="compositionally biased region" description="Basic residues" evidence="3">
    <location>
        <begin position="427"/>
        <end position="439"/>
    </location>
</feature>
<protein>
    <submittedName>
        <fullName evidence="5">Uncharacterized protein</fullName>
    </submittedName>
</protein>
<feature type="compositionally biased region" description="Basic and acidic residues" evidence="3">
    <location>
        <begin position="443"/>
        <end position="458"/>
    </location>
</feature>
<feature type="region of interest" description="Disordered" evidence="3">
    <location>
        <begin position="1"/>
        <end position="20"/>
    </location>
</feature>
<keyword evidence="1 2" id="KW-0175">Coiled coil</keyword>
<keyword evidence="6" id="KW-1185">Reference proteome</keyword>
<feature type="compositionally biased region" description="Polar residues" evidence="3">
    <location>
        <begin position="1"/>
        <end position="10"/>
    </location>
</feature>
<feature type="compositionally biased region" description="Polar residues" evidence="3">
    <location>
        <begin position="627"/>
        <end position="637"/>
    </location>
</feature>
<dbReference type="EMBL" id="HBHL01012337">
    <property type="protein sequence ID" value="CAD9719215.1"/>
    <property type="molecule type" value="Transcribed_RNA"/>
</dbReference>